<proteinExistence type="predicted"/>
<feature type="region of interest" description="Disordered" evidence="1">
    <location>
        <begin position="1"/>
        <end position="67"/>
    </location>
</feature>
<keyword evidence="3" id="KW-1185">Reference proteome</keyword>
<feature type="compositionally biased region" description="Basic and acidic residues" evidence="1">
    <location>
        <begin position="1"/>
        <end position="12"/>
    </location>
</feature>
<accession>A0ABR1R990</accession>
<comment type="caution">
    <text evidence="2">The sequence shown here is derived from an EMBL/GenBank/DDBJ whole genome shotgun (WGS) entry which is preliminary data.</text>
</comment>
<gene>
    <name evidence="2" type="ORF">PG991_012281</name>
</gene>
<sequence length="206" mass="23201">MPRDVKVKREALDSQASSAYIKKGDKDEKKPLRRIASQAASDYTTDDDDQVAIKQEDQTGMKRARTHHPRARVAYKWDEAVTQASKHARSLGIDDIPAMQVGRVVEAGQLIGLFDMEKARPAQNFIVYDGLDILARVEDFEMETAVHDLARLYIGERLGWSHPHDHELDVSRIKMKGNLGGGWAVKMLVEDPAKSNQGQKKRARRA</sequence>
<protein>
    <submittedName>
        <fullName evidence="2">Uncharacterized protein</fullName>
    </submittedName>
</protein>
<evidence type="ECO:0000313" key="2">
    <source>
        <dbReference type="EMBL" id="KAK8005984.1"/>
    </source>
</evidence>
<organism evidence="2 3">
    <name type="scientific">Apiospora marii</name>
    <dbReference type="NCBI Taxonomy" id="335849"/>
    <lineage>
        <taxon>Eukaryota</taxon>
        <taxon>Fungi</taxon>
        <taxon>Dikarya</taxon>
        <taxon>Ascomycota</taxon>
        <taxon>Pezizomycotina</taxon>
        <taxon>Sordariomycetes</taxon>
        <taxon>Xylariomycetidae</taxon>
        <taxon>Amphisphaeriales</taxon>
        <taxon>Apiosporaceae</taxon>
        <taxon>Apiospora</taxon>
    </lineage>
</organism>
<name>A0ABR1R990_9PEZI</name>
<reference evidence="2 3" key="1">
    <citation type="submission" date="2023-01" db="EMBL/GenBank/DDBJ databases">
        <title>Analysis of 21 Apiospora genomes using comparative genomics revels a genus with tremendous synthesis potential of carbohydrate active enzymes and secondary metabolites.</title>
        <authorList>
            <person name="Sorensen T."/>
        </authorList>
    </citation>
    <scope>NUCLEOTIDE SEQUENCE [LARGE SCALE GENOMIC DNA]</scope>
    <source>
        <strain evidence="2 3">CBS 20057</strain>
    </source>
</reference>
<dbReference type="Proteomes" id="UP001396898">
    <property type="component" value="Unassembled WGS sequence"/>
</dbReference>
<evidence type="ECO:0000313" key="3">
    <source>
        <dbReference type="Proteomes" id="UP001396898"/>
    </source>
</evidence>
<evidence type="ECO:0000256" key="1">
    <source>
        <dbReference type="SAM" id="MobiDB-lite"/>
    </source>
</evidence>
<dbReference type="EMBL" id="JAQQWI010000017">
    <property type="protein sequence ID" value="KAK8005984.1"/>
    <property type="molecule type" value="Genomic_DNA"/>
</dbReference>